<evidence type="ECO:0000313" key="2">
    <source>
        <dbReference type="EMBL" id="TGO77810.1"/>
    </source>
</evidence>
<reference evidence="2 3" key="1">
    <citation type="submission" date="2017-12" db="EMBL/GenBank/DDBJ databases">
        <title>Comparative genomics of Botrytis spp.</title>
        <authorList>
            <person name="Valero-Jimenez C.A."/>
            <person name="Tapia P."/>
            <person name="Veloso J."/>
            <person name="Silva-Moreno E."/>
            <person name="Staats M."/>
            <person name="Valdes J.H."/>
            <person name="Van Kan J.A.L."/>
        </authorList>
    </citation>
    <scope>NUCLEOTIDE SEQUENCE [LARGE SCALE GENOMIC DNA]</scope>
    <source>
        <strain evidence="2 3">Be9601</strain>
    </source>
</reference>
<accession>A0A4Z1K1M4</accession>
<gene>
    <name evidence="2" type="ORF">BELL_0090g00120</name>
</gene>
<name>A0A4Z1K1M4_9HELO</name>
<dbReference type="OrthoDB" id="3523667at2759"/>
<organism evidence="2 3">
    <name type="scientific">Botrytis elliptica</name>
    <dbReference type="NCBI Taxonomy" id="278938"/>
    <lineage>
        <taxon>Eukaryota</taxon>
        <taxon>Fungi</taxon>
        <taxon>Dikarya</taxon>
        <taxon>Ascomycota</taxon>
        <taxon>Pezizomycotina</taxon>
        <taxon>Leotiomycetes</taxon>
        <taxon>Helotiales</taxon>
        <taxon>Sclerotiniaceae</taxon>
        <taxon>Botrytis</taxon>
    </lineage>
</organism>
<proteinExistence type="predicted"/>
<keyword evidence="3" id="KW-1185">Reference proteome</keyword>
<evidence type="ECO:0000256" key="1">
    <source>
        <dbReference type="SAM" id="Coils"/>
    </source>
</evidence>
<evidence type="ECO:0000313" key="3">
    <source>
        <dbReference type="Proteomes" id="UP000297229"/>
    </source>
</evidence>
<sequence>MPPIDAPTSTQLTIRNDVPNLPVEQPQISEIDKLKQANLKLKTENRWLRVAIRELGIANEIAGAEKRLTKIRIGIFEKIDAESNIVYNDAQLKARETWAPLIRDIIQKRQTFDTTRLWKDREDYESAVASWQMTHTRRDDLEIIISNKGLEDQFMKLDKQSDALAKAVTEITSEHSEISAENTKLKCNSIEQEKKLKVQASVLSSVQEREKTQVISILEMKSKHEKEMMEQSKVIASLKEKEKLSAAEKTRKHEAKLKELKVIVADIEQKSKNSVAAVKNTYEKKLTEQSMVIAHLEENKKSLAAEKKIEYEQKLKEKERIIAKLEEEKSASAAEMQRVGQELAAHREVSVSILNRKRELTKPHEIRDDYIIETGNISAHGGTCLADVFRIKSNPDINEQAWFQETYGVSIDTVERYGKSAAFVKLINMRYELYRCGAENRAVDTEFEEGFQKLLAGSLEKHSKVTPESIDRFLLESKSGREMFQKLCSIWDIARVCQRKQFRESRDPKKKSIFGGSFRSMKSNASVWTAETQRRSKLDQIEEYGKEFFSSAKDALPWTKHQE</sequence>
<feature type="coiled-coil region" evidence="1">
    <location>
        <begin position="221"/>
        <end position="342"/>
    </location>
</feature>
<protein>
    <submittedName>
        <fullName evidence="2">Uncharacterized protein</fullName>
    </submittedName>
</protein>
<dbReference type="EMBL" id="PQXM01000090">
    <property type="protein sequence ID" value="TGO77810.1"/>
    <property type="molecule type" value="Genomic_DNA"/>
</dbReference>
<comment type="caution">
    <text evidence="2">The sequence shown here is derived from an EMBL/GenBank/DDBJ whole genome shotgun (WGS) entry which is preliminary data.</text>
</comment>
<keyword evidence="1" id="KW-0175">Coiled coil</keyword>
<dbReference type="AlphaFoldDB" id="A0A4Z1K1M4"/>
<dbReference type="Proteomes" id="UP000297229">
    <property type="component" value="Unassembled WGS sequence"/>
</dbReference>